<evidence type="ECO:0000313" key="2">
    <source>
        <dbReference type="Proteomes" id="UP000216442"/>
    </source>
</evidence>
<dbReference type="EMBL" id="NPKJ01000019">
    <property type="protein sequence ID" value="PAQ11199.1"/>
    <property type="molecule type" value="Genomic_DNA"/>
</dbReference>
<protein>
    <submittedName>
        <fullName evidence="1">Uncharacterized protein</fullName>
    </submittedName>
</protein>
<proteinExistence type="predicted"/>
<dbReference type="OrthoDB" id="8099655at2"/>
<comment type="caution">
    <text evidence="1">The sequence shown here is derived from an EMBL/GenBank/DDBJ whole genome shotgun (WGS) entry which is preliminary data.</text>
</comment>
<dbReference type="AlphaFoldDB" id="A0A271LSZ5"/>
<keyword evidence="2" id="KW-1185">Reference proteome</keyword>
<accession>A0A271LSZ5</accession>
<sequence length="53" mass="5472">MQKAQQEMTSVKAALLSFVMLSAIVLCGLGTYAGDAANNHNAVDGYGVTAALR</sequence>
<dbReference type="Proteomes" id="UP000216442">
    <property type="component" value="Unassembled WGS sequence"/>
</dbReference>
<organism evidence="1 2">
    <name type="scientific">Mesorhizobium temperatum</name>
    <dbReference type="NCBI Taxonomy" id="241416"/>
    <lineage>
        <taxon>Bacteria</taxon>
        <taxon>Pseudomonadati</taxon>
        <taxon>Pseudomonadota</taxon>
        <taxon>Alphaproteobacteria</taxon>
        <taxon>Hyphomicrobiales</taxon>
        <taxon>Phyllobacteriaceae</taxon>
        <taxon>Mesorhizobium</taxon>
    </lineage>
</organism>
<evidence type="ECO:0000313" key="1">
    <source>
        <dbReference type="EMBL" id="PAQ11199.1"/>
    </source>
</evidence>
<gene>
    <name evidence="1" type="ORF">CIT26_03955</name>
</gene>
<name>A0A271LSZ5_9HYPH</name>
<reference evidence="1 2" key="1">
    <citation type="submission" date="2017-08" db="EMBL/GenBank/DDBJ databases">
        <title>Mesorhizobium wenxinae sp. nov., a novel rhizobial species isolated from root nodules of chickpea (Cicer arietinum L.).</title>
        <authorList>
            <person name="Zhang J."/>
        </authorList>
    </citation>
    <scope>NUCLEOTIDE SEQUENCE [LARGE SCALE GENOMIC DNA]</scope>
    <source>
        <strain evidence="1 2">SDW018</strain>
    </source>
</reference>